<name>D7EL19_TRICA</name>
<dbReference type="InParanoid" id="D7EL19"/>
<dbReference type="OMA" id="YNCRQVF"/>
<gene>
    <name evidence="2" type="primary">GLEAN_16420</name>
    <name evidence="2" type="ORF">TcasGA2_TC016420</name>
</gene>
<dbReference type="InterPro" id="IPR050863">
    <property type="entry name" value="CenT-Element_Derived"/>
</dbReference>
<dbReference type="HOGENOM" id="CLU_765790_0_0_1"/>
<dbReference type="PANTHER" id="PTHR19303">
    <property type="entry name" value="TRANSPOSON"/>
    <property type="match status" value="1"/>
</dbReference>
<dbReference type="GO" id="GO:0003677">
    <property type="term" value="F:DNA binding"/>
    <property type="evidence" value="ECO:0000318"/>
    <property type="project" value="GO_Central"/>
</dbReference>
<sequence length="362" mass="41007">MGYKAHNRVFIEEQEKELTKYLIRCADIYFGLCKKISLRTIKYNLSRPRTWDDNRMAGAEWFRMFTRRNRELSSWTVISLSICNTDETGITTVQKPDTVVARRGTRQVGSVTSAERGTLVTVAFAVEAIGIVIHPFFVFPRVRYQDNIIRDGSAGSDGTANPFAWVQDNSYVRFLEHFKKHTNVSPSHKVLLVLDNHSSHYHTNALDLCKKNGSILLSFPPHCSHRLQPLNRSAFGSLKKAVNSICNACNNVIYDILEIVASATPHALTQSNIEAGFRKTGIYPYNRNLFIEIDLTDRPNPENTIKAEFVPVCNIVTPYEETPSIIIKPPIESEEPSNVHEAFVIQQQAMNIRQSSPVPQIE</sequence>
<dbReference type="GO" id="GO:0005634">
    <property type="term" value="C:nucleus"/>
    <property type="evidence" value="ECO:0000318"/>
    <property type="project" value="GO_Central"/>
</dbReference>
<evidence type="ECO:0000313" key="3">
    <source>
        <dbReference type="Proteomes" id="UP000007266"/>
    </source>
</evidence>
<dbReference type="InterPro" id="IPR036397">
    <property type="entry name" value="RNaseH_sf"/>
</dbReference>
<dbReference type="Pfam" id="PF03184">
    <property type="entry name" value="DDE_1"/>
    <property type="match status" value="1"/>
</dbReference>
<evidence type="ECO:0000313" key="2">
    <source>
        <dbReference type="EMBL" id="EFA11818.1"/>
    </source>
</evidence>
<dbReference type="AlphaFoldDB" id="D7EL19"/>
<organism evidence="2 3">
    <name type="scientific">Tribolium castaneum</name>
    <name type="common">Red flour beetle</name>
    <dbReference type="NCBI Taxonomy" id="7070"/>
    <lineage>
        <taxon>Eukaryota</taxon>
        <taxon>Metazoa</taxon>
        <taxon>Ecdysozoa</taxon>
        <taxon>Arthropoda</taxon>
        <taxon>Hexapoda</taxon>
        <taxon>Insecta</taxon>
        <taxon>Pterygota</taxon>
        <taxon>Neoptera</taxon>
        <taxon>Endopterygota</taxon>
        <taxon>Coleoptera</taxon>
        <taxon>Polyphaga</taxon>
        <taxon>Cucujiformia</taxon>
        <taxon>Tenebrionidae</taxon>
        <taxon>Tenebrionidae incertae sedis</taxon>
        <taxon>Tribolium</taxon>
    </lineage>
</organism>
<dbReference type="PhylomeDB" id="D7EL19"/>
<dbReference type="eggNOG" id="KOG3105">
    <property type="taxonomic scope" value="Eukaryota"/>
</dbReference>
<dbReference type="EMBL" id="KQ971398">
    <property type="protein sequence ID" value="EFA11818.1"/>
    <property type="molecule type" value="Genomic_DNA"/>
</dbReference>
<accession>D7EL19</accession>
<evidence type="ECO:0000259" key="1">
    <source>
        <dbReference type="Pfam" id="PF03184"/>
    </source>
</evidence>
<proteinExistence type="predicted"/>
<dbReference type="Gene3D" id="3.30.420.10">
    <property type="entry name" value="Ribonuclease H-like superfamily/Ribonuclease H"/>
    <property type="match status" value="1"/>
</dbReference>
<feature type="domain" description="DDE-1" evidence="1">
    <location>
        <begin position="159"/>
        <end position="243"/>
    </location>
</feature>
<reference evidence="2 3" key="1">
    <citation type="journal article" date="2008" name="Nature">
        <title>The genome of the model beetle and pest Tribolium castaneum.</title>
        <authorList>
            <consortium name="Tribolium Genome Sequencing Consortium"/>
            <person name="Richards S."/>
            <person name="Gibbs R.A."/>
            <person name="Weinstock G.M."/>
            <person name="Brown S.J."/>
            <person name="Denell R."/>
            <person name="Beeman R.W."/>
            <person name="Gibbs R."/>
            <person name="Beeman R.W."/>
            <person name="Brown S.J."/>
            <person name="Bucher G."/>
            <person name="Friedrich M."/>
            <person name="Grimmelikhuijzen C.J."/>
            <person name="Klingler M."/>
            <person name="Lorenzen M."/>
            <person name="Richards S."/>
            <person name="Roth S."/>
            <person name="Schroder R."/>
            <person name="Tautz D."/>
            <person name="Zdobnov E.M."/>
            <person name="Muzny D."/>
            <person name="Gibbs R.A."/>
            <person name="Weinstock G.M."/>
            <person name="Attaway T."/>
            <person name="Bell S."/>
            <person name="Buhay C.J."/>
            <person name="Chandrabose M.N."/>
            <person name="Chavez D."/>
            <person name="Clerk-Blankenburg K.P."/>
            <person name="Cree A."/>
            <person name="Dao M."/>
            <person name="Davis C."/>
            <person name="Chacko J."/>
            <person name="Dinh H."/>
            <person name="Dugan-Rocha S."/>
            <person name="Fowler G."/>
            <person name="Garner T.T."/>
            <person name="Garnes J."/>
            <person name="Gnirke A."/>
            <person name="Hawes A."/>
            <person name="Hernandez J."/>
            <person name="Hines S."/>
            <person name="Holder M."/>
            <person name="Hume J."/>
            <person name="Jhangiani S.N."/>
            <person name="Joshi V."/>
            <person name="Khan Z.M."/>
            <person name="Jackson L."/>
            <person name="Kovar C."/>
            <person name="Kowis A."/>
            <person name="Lee S."/>
            <person name="Lewis L.R."/>
            <person name="Margolis J."/>
            <person name="Morgan M."/>
            <person name="Nazareth L.V."/>
            <person name="Nguyen N."/>
            <person name="Okwuonu G."/>
            <person name="Parker D."/>
            <person name="Richards S."/>
            <person name="Ruiz S.J."/>
            <person name="Santibanez J."/>
            <person name="Savard J."/>
            <person name="Scherer S.E."/>
            <person name="Schneider B."/>
            <person name="Sodergren E."/>
            <person name="Tautz D."/>
            <person name="Vattahil S."/>
            <person name="Villasana D."/>
            <person name="White C.S."/>
            <person name="Wright R."/>
            <person name="Park Y."/>
            <person name="Beeman R.W."/>
            <person name="Lord J."/>
            <person name="Oppert B."/>
            <person name="Lorenzen M."/>
            <person name="Brown S."/>
            <person name="Wang L."/>
            <person name="Savard J."/>
            <person name="Tautz D."/>
            <person name="Richards S."/>
            <person name="Weinstock G."/>
            <person name="Gibbs R.A."/>
            <person name="Liu Y."/>
            <person name="Worley K."/>
            <person name="Weinstock G."/>
            <person name="Elsik C.G."/>
            <person name="Reese J.T."/>
            <person name="Elhaik E."/>
            <person name="Landan G."/>
            <person name="Graur D."/>
            <person name="Arensburger P."/>
            <person name="Atkinson P."/>
            <person name="Beeman R.W."/>
            <person name="Beidler J."/>
            <person name="Brown S.J."/>
            <person name="Demuth J.P."/>
            <person name="Drury D.W."/>
            <person name="Du Y.Z."/>
            <person name="Fujiwara H."/>
            <person name="Lorenzen M."/>
            <person name="Maselli V."/>
            <person name="Osanai M."/>
            <person name="Park Y."/>
            <person name="Robertson H.M."/>
            <person name="Tu Z."/>
            <person name="Wang J.J."/>
            <person name="Wang S."/>
            <person name="Richards S."/>
            <person name="Song H."/>
            <person name="Zhang L."/>
            <person name="Sodergren E."/>
            <person name="Werner D."/>
            <person name="Stanke M."/>
            <person name="Morgenstern B."/>
            <person name="Solovyev V."/>
            <person name="Kosarev P."/>
            <person name="Brown G."/>
            <person name="Chen H.C."/>
            <person name="Ermolaeva O."/>
            <person name="Hlavina W."/>
            <person name="Kapustin Y."/>
            <person name="Kiryutin B."/>
            <person name="Kitts P."/>
            <person name="Maglott D."/>
            <person name="Pruitt K."/>
            <person name="Sapojnikov V."/>
            <person name="Souvorov A."/>
            <person name="Mackey A.J."/>
            <person name="Waterhouse R.M."/>
            <person name="Wyder S."/>
            <person name="Zdobnov E.M."/>
            <person name="Zdobnov E.M."/>
            <person name="Wyder S."/>
            <person name="Kriventseva E.V."/>
            <person name="Kadowaki T."/>
            <person name="Bork P."/>
            <person name="Aranda M."/>
            <person name="Bao R."/>
            <person name="Beermann A."/>
            <person name="Berns N."/>
            <person name="Bolognesi R."/>
            <person name="Bonneton F."/>
            <person name="Bopp D."/>
            <person name="Brown S.J."/>
            <person name="Bucher G."/>
            <person name="Butts T."/>
            <person name="Chaumot A."/>
            <person name="Denell R.E."/>
            <person name="Ferrier D.E."/>
            <person name="Friedrich M."/>
            <person name="Gordon C.M."/>
            <person name="Jindra M."/>
            <person name="Klingler M."/>
            <person name="Lan Q."/>
            <person name="Lattorff H.M."/>
            <person name="Laudet V."/>
            <person name="von Levetsow C."/>
            <person name="Liu Z."/>
            <person name="Lutz R."/>
            <person name="Lynch J.A."/>
            <person name="da Fonseca R.N."/>
            <person name="Posnien N."/>
            <person name="Reuter R."/>
            <person name="Roth S."/>
            <person name="Savard J."/>
            <person name="Schinko J.B."/>
            <person name="Schmitt C."/>
            <person name="Schoppmeier M."/>
            <person name="Schroder R."/>
            <person name="Shippy T.D."/>
            <person name="Simonnet F."/>
            <person name="Marques-Souza H."/>
            <person name="Tautz D."/>
            <person name="Tomoyasu Y."/>
            <person name="Trauner J."/>
            <person name="Van der Zee M."/>
            <person name="Vervoort M."/>
            <person name="Wittkopp N."/>
            <person name="Wimmer E.A."/>
            <person name="Yang X."/>
            <person name="Jones A.K."/>
            <person name="Sattelle D.B."/>
            <person name="Ebert P.R."/>
            <person name="Nelson D."/>
            <person name="Scott J.G."/>
            <person name="Beeman R.W."/>
            <person name="Muthukrishnan S."/>
            <person name="Kramer K.J."/>
            <person name="Arakane Y."/>
            <person name="Beeman R.W."/>
            <person name="Zhu Q."/>
            <person name="Hogenkamp D."/>
            <person name="Dixit R."/>
            <person name="Oppert B."/>
            <person name="Jiang H."/>
            <person name="Zou Z."/>
            <person name="Marshall J."/>
            <person name="Elpidina E."/>
            <person name="Vinokurov K."/>
            <person name="Oppert C."/>
            <person name="Zou Z."/>
            <person name="Evans J."/>
            <person name="Lu Z."/>
            <person name="Zhao P."/>
            <person name="Sumathipala N."/>
            <person name="Altincicek B."/>
            <person name="Vilcinskas A."/>
            <person name="Williams M."/>
            <person name="Hultmark D."/>
            <person name="Hetru C."/>
            <person name="Jiang H."/>
            <person name="Grimmelikhuijzen C.J."/>
            <person name="Hauser F."/>
            <person name="Cazzamali G."/>
            <person name="Williamson M."/>
            <person name="Park Y."/>
            <person name="Li B."/>
            <person name="Tanaka Y."/>
            <person name="Predel R."/>
            <person name="Neupert S."/>
            <person name="Schachtner J."/>
            <person name="Verleyen P."/>
            <person name="Raible F."/>
            <person name="Bork P."/>
            <person name="Friedrich M."/>
            <person name="Walden K.K."/>
            <person name="Robertson H.M."/>
            <person name="Angeli S."/>
            <person name="Foret S."/>
            <person name="Bucher G."/>
            <person name="Schuetz S."/>
            <person name="Maleszka R."/>
            <person name="Wimmer E.A."/>
            <person name="Beeman R.W."/>
            <person name="Lorenzen M."/>
            <person name="Tomoyasu Y."/>
            <person name="Miller S.C."/>
            <person name="Grossmann D."/>
            <person name="Bucher G."/>
        </authorList>
    </citation>
    <scope>NUCLEOTIDE SEQUENCE [LARGE SCALE GENOMIC DNA]</scope>
    <source>
        <strain evidence="2 3">Georgia GA2</strain>
    </source>
</reference>
<dbReference type="PANTHER" id="PTHR19303:SF71">
    <property type="entry name" value="ZINC FINGER PHD-TYPE DOMAIN-CONTAINING PROTEIN"/>
    <property type="match status" value="1"/>
</dbReference>
<reference evidence="2 3" key="2">
    <citation type="journal article" date="2010" name="Nucleic Acids Res.">
        <title>BeetleBase in 2010: revisions to provide comprehensive genomic information for Tribolium castaneum.</title>
        <authorList>
            <person name="Kim H.S."/>
            <person name="Murphy T."/>
            <person name="Xia J."/>
            <person name="Caragea D."/>
            <person name="Park Y."/>
            <person name="Beeman R.W."/>
            <person name="Lorenzen M.D."/>
            <person name="Butcher S."/>
            <person name="Manak J.R."/>
            <person name="Brown S.J."/>
        </authorList>
    </citation>
    <scope>NUCLEOTIDE SEQUENCE [LARGE SCALE GENOMIC DNA]</scope>
    <source>
        <strain evidence="2 3">Georgia GA2</strain>
    </source>
</reference>
<protein>
    <recommendedName>
        <fullName evidence="1">DDE-1 domain-containing protein</fullName>
    </recommendedName>
</protein>
<dbReference type="Proteomes" id="UP000007266">
    <property type="component" value="Unassembled WGS sequence"/>
</dbReference>
<keyword evidence="3" id="KW-1185">Reference proteome</keyword>
<dbReference type="InterPro" id="IPR004875">
    <property type="entry name" value="DDE_SF_endonuclease_dom"/>
</dbReference>